<dbReference type="Proteomes" id="UP000295375">
    <property type="component" value="Unassembled WGS sequence"/>
</dbReference>
<dbReference type="AlphaFoldDB" id="A0A4R6UJN4"/>
<gene>
    <name evidence="1" type="ORF">EV696_11188</name>
</gene>
<organism evidence="1 2">
    <name type="scientific">Permianibacter aggregans</name>
    <dbReference type="NCBI Taxonomy" id="1510150"/>
    <lineage>
        <taxon>Bacteria</taxon>
        <taxon>Pseudomonadati</taxon>
        <taxon>Pseudomonadota</taxon>
        <taxon>Gammaproteobacteria</taxon>
        <taxon>Pseudomonadales</taxon>
        <taxon>Pseudomonadaceae</taxon>
        <taxon>Permianibacter</taxon>
    </lineage>
</organism>
<reference evidence="1 2" key="1">
    <citation type="submission" date="2019-03" db="EMBL/GenBank/DDBJ databases">
        <title>Genomic Encyclopedia of Type Strains, Phase IV (KMG-IV): sequencing the most valuable type-strain genomes for metagenomic binning, comparative biology and taxonomic classification.</title>
        <authorList>
            <person name="Goeker M."/>
        </authorList>
    </citation>
    <scope>NUCLEOTIDE SEQUENCE [LARGE SCALE GENOMIC DNA]</scope>
    <source>
        <strain evidence="1 2">DSM 103792</strain>
    </source>
</reference>
<dbReference type="EMBL" id="SNYM01000011">
    <property type="protein sequence ID" value="TDQ47160.1"/>
    <property type="molecule type" value="Genomic_DNA"/>
</dbReference>
<evidence type="ECO:0000313" key="1">
    <source>
        <dbReference type="EMBL" id="TDQ47160.1"/>
    </source>
</evidence>
<proteinExistence type="predicted"/>
<name>A0A4R6UJN4_9GAMM</name>
<accession>A0A4R6UJN4</accession>
<evidence type="ECO:0000313" key="2">
    <source>
        <dbReference type="Proteomes" id="UP000295375"/>
    </source>
</evidence>
<sequence length="31" mass="3325">MPYNAAFNALPSVARIGLLYGQPISFALELS</sequence>
<keyword evidence="2" id="KW-1185">Reference proteome</keyword>
<protein>
    <submittedName>
        <fullName evidence="1">Uncharacterized protein</fullName>
    </submittedName>
</protein>
<comment type="caution">
    <text evidence="1">The sequence shown here is derived from an EMBL/GenBank/DDBJ whole genome shotgun (WGS) entry which is preliminary data.</text>
</comment>